<name>A0A3P3QW92_9FIRM</name>
<feature type="transmembrane region" description="Helical" evidence="2">
    <location>
        <begin position="160"/>
        <end position="176"/>
    </location>
</feature>
<dbReference type="EMBL" id="RRCO01000006">
    <property type="protein sequence ID" value="RRJ24553.1"/>
    <property type="molecule type" value="Genomic_DNA"/>
</dbReference>
<feature type="coiled-coil region" evidence="1">
    <location>
        <begin position="360"/>
        <end position="387"/>
    </location>
</feature>
<feature type="transmembrane region" description="Helical" evidence="2">
    <location>
        <begin position="196"/>
        <end position="215"/>
    </location>
</feature>
<keyword evidence="2" id="KW-0812">Transmembrane</keyword>
<evidence type="ECO:0000256" key="1">
    <source>
        <dbReference type="SAM" id="Coils"/>
    </source>
</evidence>
<evidence type="ECO:0000313" key="4">
    <source>
        <dbReference type="Proteomes" id="UP000272490"/>
    </source>
</evidence>
<keyword evidence="2" id="KW-1133">Transmembrane helix</keyword>
<evidence type="ECO:0000256" key="2">
    <source>
        <dbReference type="SAM" id="Phobius"/>
    </source>
</evidence>
<sequence length="590" mass="69663">MDIFKVKKPNVLKDRSYLWILGTILLLVLSARLAWKIESNTTCFRENPIFGQGKENTFWDIFLSVLLYLMHQIALCVWWNAIRIRIIQKGVRFFLLCAYGFMFIFALYGCLQLLIFNIDPLWFRISGYFYGVLGVVLPLPGFFAALCLGKPQSFFPKRRFLWVLLPAAILLILMMTNEFHMLFFVKSPNEGVNLQFVPGILFYIMLLWGFVFHSLKIYLVYRVSKEIKTTKLQKALPFLTLFCIFIYLIPYVSGAMIWNNEPFELAYFVFLVEALFWEFCIYLGYVQGNRYHGYVFHNSHIGMEILNIDGDVHLQSTDMKDLSFDEKEQLIKLGKLENGTGYTYYESQFPGGYLVWRIDNRKMYQAIDVLKQNQEELELKLDLVQERFQWEQRERSVRNQKEVFEKLSIVVKDQIIALKRAYTDFKREGMNMDSCFRKMLWISVFLKRYVNIFLLCQGGKTITQDEMRLCFVEFGEKLRWFPGIRTVEVCEGKGNVSQDIALLICKLWILLIEWGEYAPECMELHMKDGRKAKIIIESSTILNKDDFLEWFFSIESPNLNNIDIFEIREGKRQEISVVYKDKGRAEYVCT</sequence>
<proteinExistence type="predicted"/>
<organism evidence="3 4">
    <name type="scientific">Lachnoanaerobaculum gingivalis</name>
    <dbReference type="NCBI Taxonomy" id="2490855"/>
    <lineage>
        <taxon>Bacteria</taxon>
        <taxon>Bacillati</taxon>
        <taxon>Bacillota</taxon>
        <taxon>Clostridia</taxon>
        <taxon>Lachnospirales</taxon>
        <taxon>Lachnospiraceae</taxon>
        <taxon>Lachnoanaerobaculum</taxon>
    </lineage>
</organism>
<evidence type="ECO:0000313" key="3">
    <source>
        <dbReference type="EMBL" id="RRJ24553.1"/>
    </source>
</evidence>
<feature type="transmembrane region" description="Helical" evidence="2">
    <location>
        <begin position="265"/>
        <end position="285"/>
    </location>
</feature>
<accession>A0A3P3QW92</accession>
<feature type="transmembrane region" description="Helical" evidence="2">
    <location>
        <begin position="93"/>
        <end position="116"/>
    </location>
</feature>
<protein>
    <submittedName>
        <fullName evidence="3">Uncharacterized protein</fullName>
    </submittedName>
</protein>
<gene>
    <name evidence="3" type="ORF">EHV10_12255</name>
</gene>
<dbReference type="Proteomes" id="UP000272490">
    <property type="component" value="Unassembled WGS sequence"/>
</dbReference>
<comment type="caution">
    <text evidence="3">The sequence shown here is derived from an EMBL/GenBank/DDBJ whole genome shotgun (WGS) entry which is preliminary data.</text>
</comment>
<keyword evidence="4" id="KW-1185">Reference proteome</keyword>
<reference evidence="3 4" key="1">
    <citation type="submission" date="2018-11" db="EMBL/GenBank/DDBJ databases">
        <title>Genome sequencing of Lachnoanaerobaculum sp. KCOM 2030 (= ChDC B114).</title>
        <authorList>
            <person name="Kook J.-K."/>
            <person name="Park S.-N."/>
            <person name="Lim Y.K."/>
        </authorList>
    </citation>
    <scope>NUCLEOTIDE SEQUENCE [LARGE SCALE GENOMIC DNA]</scope>
    <source>
        <strain evidence="3 4">KCOM 2030</strain>
    </source>
</reference>
<keyword evidence="1" id="KW-0175">Coiled coil</keyword>
<feature type="transmembrane region" description="Helical" evidence="2">
    <location>
        <begin position="236"/>
        <end position="259"/>
    </location>
</feature>
<dbReference type="AlphaFoldDB" id="A0A3P3QW92"/>
<feature type="transmembrane region" description="Helical" evidence="2">
    <location>
        <begin position="58"/>
        <end position="81"/>
    </location>
</feature>
<dbReference type="RefSeq" id="WP_128674893.1">
    <property type="nucleotide sequence ID" value="NZ_RRCO01000006.1"/>
</dbReference>
<keyword evidence="2" id="KW-0472">Membrane</keyword>
<feature type="transmembrane region" description="Helical" evidence="2">
    <location>
        <begin position="128"/>
        <end position="148"/>
    </location>
</feature>
<dbReference type="OrthoDB" id="3196489at2"/>